<evidence type="ECO:0000313" key="2">
    <source>
        <dbReference type="Proteomes" id="UP000789702"/>
    </source>
</evidence>
<dbReference type="Proteomes" id="UP000789702">
    <property type="component" value="Unassembled WGS sequence"/>
</dbReference>
<reference evidence="1" key="1">
    <citation type="submission" date="2021-06" db="EMBL/GenBank/DDBJ databases">
        <authorList>
            <person name="Kallberg Y."/>
            <person name="Tangrot J."/>
            <person name="Rosling A."/>
        </authorList>
    </citation>
    <scope>NUCLEOTIDE SEQUENCE</scope>
    <source>
        <strain evidence="1">IL203A</strain>
    </source>
</reference>
<feature type="non-terminal residue" evidence="1">
    <location>
        <position position="1"/>
    </location>
</feature>
<dbReference type="EMBL" id="CAJVPU010037419">
    <property type="protein sequence ID" value="CAG8732468.1"/>
    <property type="molecule type" value="Genomic_DNA"/>
</dbReference>
<sequence length="81" mass="9339">LQQLQNNAFTNTSILAQKAVFIPLQHTTFTSQIIETAHNFNIAFHSPPQEWPQPINFTETSINDILQNIKDETKIKKFTNK</sequence>
<proteinExistence type="predicted"/>
<organism evidence="1 2">
    <name type="scientific">Dentiscutata heterogama</name>
    <dbReference type="NCBI Taxonomy" id="1316150"/>
    <lineage>
        <taxon>Eukaryota</taxon>
        <taxon>Fungi</taxon>
        <taxon>Fungi incertae sedis</taxon>
        <taxon>Mucoromycota</taxon>
        <taxon>Glomeromycotina</taxon>
        <taxon>Glomeromycetes</taxon>
        <taxon>Diversisporales</taxon>
        <taxon>Gigasporaceae</taxon>
        <taxon>Dentiscutata</taxon>
    </lineage>
</organism>
<keyword evidence="2" id="KW-1185">Reference proteome</keyword>
<protein>
    <submittedName>
        <fullName evidence="1">14335_t:CDS:1</fullName>
    </submittedName>
</protein>
<gene>
    <name evidence="1" type="ORF">DHETER_LOCUS13530</name>
</gene>
<accession>A0ACA9Q3S6</accession>
<name>A0ACA9Q3S6_9GLOM</name>
<comment type="caution">
    <text evidence="1">The sequence shown here is derived from an EMBL/GenBank/DDBJ whole genome shotgun (WGS) entry which is preliminary data.</text>
</comment>
<evidence type="ECO:0000313" key="1">
    <source>
        <dbReference type="EMBL" id="CAG8732468.1"/>
    </source>
</evidence>